<dbReference type="PANTHER" id="PTHR42957:SF1">
    <property type="entry name" value="HELICASE MJ1565-RELATED"/>
    <property type="match status" value="1"/>
</dbReference>
<sequence>VRDAAEAAEKRALEAFERIAKEGRKYGVSLLVVSQRPSDVSRTILSQCNNFLVLRLTNDQDQSVVKRLLPESMVGITDILPLLD</sequence>
<organism evidence="1 2">
    <name type="scientific">Neisseria oralis</name>
    <dbReference type="NCBI Taxonomy" id="1107316"/>
    <lineage>
        <taxon>Bacteria</taxon>
        <taxon>Pseudomonadati</taxon>
        <taxon>Pseudomonadota</taxon>
        <taxon>Betaproteobacteria</taxon>
        <taxon>Neisseriales</taxon>
        <taxon>Neisseriaceae</taxon>
        <taxon>Neisseria</taxon>
    </lineage>
</organism>
<name>A0ABW8Q6P4_9NEIS</name>
<dbReference type="Proteomes" id="UP001621964">
    <property type="component" value="Unassembled WGS sequence"/>
</dbReference>
<dbReference type="SUPFAM" id="SSF52540">
    <property type="entry name" value="P-loop containing nucleoside triphosphate hydrolases"/>
    <property type="match status" value="1"/>
</dbReference>
<accession>A0ABW8Q6P4</accession>
<dbReference type="InterPro" id="IPR008571">
    <property type="entry name" value="HerA-like"/>
</dbReference>
<feature type="non-terminal residue" evidence="1">
    <location>
        <position position="84"/>
    </location>
</feature>
<feature type="non-terminal residue" evidence="1">
    <location>
        <position position="1"/>
    </location>
</feature>
<evidence type="ECO:0000313" key="1">
    <source>
        <dbReference type="EMBL" id="MFK7643224.1"/>
    </source>
</evidence>
<dbReference type="EMBL" id="JBJGEB010000084">
    <property type="protein sequence ID" value="MFK7643224.1"/>
    <property type="molecule type" value="Genomic_DNA"/>
</dbReference>
<dbReference type="InterPro" id="IPR027417">
    <property type="entry name" value="P-loop_NTPase"/>
</dbReference>
<dbReference type="GO" id="GO:0005524">
    <property type="term" value="F:ATP binding"/>
    <property type="evidence" value="ECO:0007669"/>
    <property type="project" value="UniProtKB-KW"/>
</dbReference>
<dbReference type="PANTHER" id="PTHR42957">
    <property type="entry name" value="HELICASE MJ1565-RELATED"/>
    <property type="match status" value="1"/>
</dbReference>
<protein>
    <submittedName>
        <fullName evidence="1">ATP-binding protein</fullName>
    </submittedName>
</protein>
<gene>
    <name evidence="1" type="ORF">ACI43T_12170</name>
</gene>
<proteinExistence type="predicted"/>
<dbReference type="Gene3D" id="3.40.50.300">
    <property type="entry name" value="P-loop containing nucleotide triphosphate hydrolases"/>
    <property type="match status" value="1"/>
</dbReference>
<keyword evidence="1" id="KW-0067">ATP-binding</keyword>
<keyword evidence="2" id="KW-1185">Reference proteome</keyword>
<comment type="caution">
    <text evidence="1">The sequence shown here is derived from an EMBL/GenBank/DDBJ whole genome shotgun (WGS) entry which is preliminary data.</text>
</comment>
<reference evidence="1 2" key="1">
    <citation type="submission" date="2024-11" db="EMBL/GenBank/DDBJ databases">
        <authorList>
            <person name="Mikucki A.G."/>
            <person name="Kahler C.M."/>
        </authorList>
    </citation>
    <scope>NUCLEOTIDE SEQUENCE [LARGE SCALE GENOMIC DNA]</scope>
    <source>
        <strain evidence="1 2">EXNM717</strain>
    </source>
</reference>
<evidence type="ECO:0000313" key="2">
    <source>
        <dbReference type="Proteomes" id="UP001621964"/>
    </source>
</evidence>
<dbReference type="RefSeq" id="WP_405387385.1">
    <property type="nucleotide sequence ID" value="NZ_JBJGEB010000084.1"/>
</dbReference>
<keyword evidence="1" id="KW-0547">Nucleotide-binding</keyword>